<sequence>MVIKALFYVEVVIKEFSVTFDSKWEILFIGIKKFLGLVNLPRQTEPQYTAIKFLPKIEEQASY</sequence>
<feature type="domain" description="NSF AAA+ ATPase lid" evidence="1">
    <location>
        <begin position="27"/>
        <end position="59"/>
    </location>
</feature>
<reference evidence="3" key="1">
    <citation type="submission" date="2015-01" db="EMBL/GenBank/DDBJ databases">
        <authorList>
            <person name="Aksoy S."/>
            <person name="Warren W."/>
            <person name="Wilson R.K."/>
        </authorList>
    </citation>
    <scope>NUCLEOTIDE SEQUENCE [LARGE SCALE GENOMIC DNA]</scope>
    <source>
        <strain evidence="3">IAEA</strain>
    </source>
</reference>
<evidence type="ECO:0000313" key="3">
    <source>
        <dbReference type="Proteomes" id="UP000092460"/>
    </source>
</evidence>
<dbReference type="Pfam" id="PF21964">
    <property type="entry name" value="NSF_ATPase_lid"/>
    <property type="match status" value="1"/>
</dbReference>
<reference evidence="2" key="2">
    <citation type="submission" date="2020-05" db="UniProtKB">
        <authorList>
            <consortium name="EnsemblMetazoa"/>
        </authorList>
    </citation>
    <scope>IDENTIFICATION</scope>
    <source>
        <strain evidence="2">IAEA</strain>
    </source>
</reference>
<organism evidence="2 3">
    <name type="scientific">Glossina palpalis gambiensis</name>
    <dbReference type="NCBI Taxonomy" id="67801"/>
    <lineage>
        <taxon>Eukaryota</taxon>
        <taxon>Metazoa</taxon>
        <taxon>Ecdysozoa</taxon>
        <taxon>Arthropoda</taxon>
        <taxon>Hexapoda</taxon>
        <taxon>Insecta</taxon>
        <taxon>Pterygota</taxon>
        <taxon>Neoptera</taxon>
        <taxon>Endopterygota</taxon>
        <taxon>Diptera</taxon>
        <taxon>Brachycera</taxon>
        <taxon>Muscomorpha</taxon>
        <taxon>Hippoboscoidea</taxon>
        <taxon>Glossinidae</taxon>
        <taxon>Glossina</taxon>
    </lineage>
</organism>
<protein>
    <recommendedName>
        <fullName evidence="1">NSF AAA+ ATPase lid domain-containing protein</fullName>
    </recommendedName>
</protein>
<accession>A0A1B0B849</accession>
<dbReference type="InterPro" id="IPR054419">
    <property type="entry name" value="NSF_ATPase_lid"/>
</dbReference>
<dbReference type="VEuPathDB" id="VectorBase:GPPI021913"/>
<evidence type="ECO:0000313" key="2">
    <source>
        <dbReference type="EnsemblMetazoa" id="GPPI021913-PA"/>
    </source>
</evidence>
<dbReference type="EMBL" id="JXJN01009833">
    <property type="status" value="NOT_ANNOTATED_CDS"/>
    <property type="molecule type" value="Genomic_DNA"/>
</dbReference>
<dbReference type="AlphaFoldDB" id="A0A1B0B849"/>
<dbReference type="Gene3D" id="1.10.8.60">
    <property type="match status" value="1"/>
</dbReference>
<keyword evidence="3" id="KW-1185">Reference proteome</keyword>
<proteinExistence type="predicted"/>
<evidence type="ECO:0000259" key="1">
    <source>
        <dbReference type="Pfam" id="PF21964"/>
    </source>
</evidence>
<dbReference type="EnsemblMetazoa" id="GPPI021913-RA">
    <property type="protein sequence ID" value="GPPI021913-PA"/>
    <property type="gene ID" value="GPPI021913"/>
</dbReference>
<name>A0A1B0B849_9MUSC</name>
<dbReference type="Proteomes" id="UP000092460">
    <property type="component" value="Unassembled WGS sequence"/>
</dbReference>